<evidence type="ECO:0000313" key="5">
    <source>
        <dbReference type="EMBL" id="VDO58287.1"/>
    </source>
</evidence>
<feature type="compositionally biased region" description="Polar residues" evidence="4">
    <location>
        <begin position="604"/>
        <end position="638"/>
    </location>
</feature>
<dbReference type="STRING" id="6290.A0A158QQU6"/>
<evidence type="ECO:0000256" key="3">
    <source>
        <dbReference type="ARBA" id="ARBA00022737"/>
    </source>
</evidence>
<gene>
    <name evidence="5" type="ORF">HPLM_LOCUS15924</name>
</gene>
<dbReference type="GO" id="GO:0030127">
    <property type="term" value="C:COPII vesicle coat"/>
    <property type="evidence" value="ECO:0007669"/>
    <property type="project" value="TreeGrafter"/>
</dbReference>
<accession>A0A158QQU6</accession>
<keyword evidence="6" id="KW-1185">Reference proteome</keyword>
<dbReference type="Gene3D" id="2.60.40.10">
    <property type="entry name" value="Immunoglobulins"/>
    <property type="match status" value="1"/>
</dbReference>
<dbReference type="GO" id="GO:0070971">
    <property type="term" value="C:endoplasmic reticulum exit site"/>
    <property type="evidence" value="ECO:0007669"/>
    <property type="project" value="TreeGrafter"/>
</dbReference>
<feature type="compositionally biased region" description="Pro residues" evidence="4">
    <location>
        <begin position="528"/>
        <end position="563"/>
    </location>
</feature>
<evidence type="ECO:0000256" key="1">
    <source>
        <dbReference type="ARBA" id="ARBA00022448"/>
    </source>
</evidence>
<dbReference type="Gene3D" id="1.25.40.1030">
    <property type="match status" value="1"/>
</dbReference>
<keyword evidence="3" id="KW-0677">Repeat</keyword>
<evidence type="ECO:0000313" key="7">
    <source>
        <dbReference type="WBParaSite" id="HPLM_0001593201-mRNA-1"/>
    </source>
</evidence>
<evidence type="ECO:0000313" key="6">
    <source>
        <dbReference type="Proteomes" id="UP000268014"/>
    </source>
</evidence>
<dbReference type="GO" id="GO:0090110">
    <property type="term" value="P:COPII-coated vesicle cargo loading"/>
    <property type="evidence" value="ECO:0007669"/>
    <property type="project" value="TreeGrafter"/>
</dbReference>
<feature type="compositionally biased region" description="Polar residues" evidence="4">
    <location>
        <begin position="493"/>
        <end position="504"/>
    </location>
</feature>
<dbReference type="OMA" id="RTANCAW"/>
<feature type="compositionally biased region" description="Pro residues" evidence="4">
    <location>
        <begin position="587"/>
        <end position="596"/>
    </location>
</feature>
<reference evidence="7" key="1">
    <citation type="submission" date="2016-04" db="UniProtKB">
        <authorList>
            <consortium name="WormBaseParasite"/>
        </authorList>
    </citation>
    <scope>IDENTIFICATION</scope>
</reference>
<keyword evidence="1" id="KW-0813">Transport</keyword>
<dbReference type="InterPro" id="IPR040251">
    <property type="entry name" value="SEC31-like"/>
</dbReference>
<protein>
    <submittedName>
        <fullName evidence="7">Sec16_C domain-containing protein</fullName>
    </submittedName>
</protein>
<dbReference type="WBParaSite" id="HPLM_0001593201-mRNA-1">
    <property type="protein sequence ID" value="HPLM_0001593201-mRNA-1"/>
    <property type="gene ID" value="HPLM_0001593201"/>
</dbReference>
<keyword evidence="2" id="KW-0853">WD repeat</keyword>
<dbReference type="OrthoDB" id="542917at2759"/>
<dbReference type="EMBL" id="UZAF01019190">
    <property type="protein sequence ID" value="VDO58287.1"/>
    <property type="molecule type" value="Genomic_DNA"/>
</dbReference>
<evidence type="ECO:0000256" key="2">
    <source>
        <dbReference type="ARBA" id="ARBA00022574"/>
    </source>
</evidence>
<feature type="compositionally biased region" description="Pro residues" evidence="4">
    <location>
        <begin position="662"/>
        <end position="676"/>
    </location>
</feature>
<dbReference type="GO" id="GO:0007029">
    <property type="term" value="P:endoplasmic reticulum organization"/>
    <property type="evidence" value="ECO:0007669"/>
    <property type="project" value="TreeGrafter"/>
</dbReference>
<feature type="region of interest" description="Disordered" evidence="4">
    <location>
        <begin position="190"/>
        <end position="214"/>
    </location>
</feature>
<dbReference type="PANTHER" id="PTHR13923">
    <property type="entry name" value="SEC31-RELATED PROTEIN"/>
    <property type="match status" value="1"/>
</dbReference>
<dbReference type="PANTHER" id="PTHR13923:SF11">
    <property type="entry name" value="SECRETORY 31, ISOFORM D"/>
    <property type="match status" value="1"/>
</dbReference>
<proteinExistence type="predicted"/>
<feature type="region of interest" description="Disordered" evidence="4">
    <location>
        <begin position="461"/>
        <end position="723"/>
    </location>
</feature>
<dbReference type="PRINTS" id="PR01217">
    <property type="entry name" value="PRICHEXTENSN"/>
</dbReference>
<dbReference type="GO" id="GO:0005198">
    <property type="term" value="F:structural molecule activity"/>
    <property type="evidence" value="ECO:0007669"/>
    <property type="project" value="TreeGrafter"/>
</dbReference>
<evidence type="ECO:0000256" key="4">
    <source>
        <dbReference type="SAM" id="MobiDB-lite"/>
    </source>
</evidence>
<feature type="compositionally biased region" description="Low complexity" evidence="4">
    <location>
        <begin position="471"/>
        <end position="492"/>
    </location>
</feature>
<reference evidence="5 6" key="2">
    <citation type="submission" date="2018-11" db="EMBL/GenBank/DDBJ databases">
        <authorList>
            <consortium name="Pathogen Informatics"/>
        </authorList>
    </citation>
    <scope>NUCLEOTIDE SEQUENCE [LARGE SCALE GENOMIC DNA]</scope>
    <source>
        <strain evidence="5 6">MHpl1</strain>
    </source>
</reference>
<name>A0A158QQU6_HAEPC</name>
<dbReference type="Proteomes" id="UP000268014">
    <property type="component" value="Unassembled WGS sequence"/>
</dbReference>
<dbReference type="InterPro" id="IPR013783">
    <property type="entry name" value="Ig-like_fold"/>
</dbReference>
<organism evidence="7">
    <name type="scientific">Haemonchus placei</name>
    <name type="common">Barber's pole worm</name>
    <dbReference type="NCBI Taxonomy" id="6290"/>
    <lineage>
        <taxon>Eukaryota</taxon>
        <taxon>Metazoa</taxon>
        <taxon>Ecdysozoa</taxon>
        <taxon>Nematoda</taxon>
        <taxon>Chromadorea</taxon>
        <taxon>Rhabditida</taxon>
        <taxon>Rhabditina</taxon>
        <taxon>Rhabditomorpha</taxon>
        <taxon>Strongyloidea</taxon>
        <taxon>Trichostrongylidae</taxon>
        <taxon>Haemonchus</taxon>
    </lineage>
</organism>
<dbReference type="AlphaFoldDB" id="A0A158QQU6"/>
<sequence>MIRQVLQNDKVRAITWSESRPDLLAIQYFQHPTEFRSIEGGAENTSVAHMDVTVVPAWVSAAPVGTSFAKGGRMATHYREWDDAKQMWRYSVEVKKLPVDEALYQSAMELQNAQESNGYGSYCEDRAHGTDDRNLQVLWTFLAALSNKQGRREFVRILGFGETEQLTKESRESRTSVTSNEVTQLTNIMSSVNYSSPRQNGDEGHSESDGDSLSGEVFARQPDLDWNQLDANSWSMLDMLIDDGDGEVLDQLLNHKDYAMAFLLARDNASLTHRVAERFIAEKLSAPQRLLSLIATESFEQLIDAFPREHWSRLLALILTRTDRAQLVNIMRKIAKKWAEGPDSVHAALAAVLAQDVDLLLAANRCYSLEERIKQAIVLRSLTGAAVNEEFEKLLYGYCEKLIDGGVSDVAWKTLNSLKIKDERLLELRRDLFSICGGEERTMTKEPEKPRSEHIQAINRALRPSRPQQQSSMFSPTSATSASSPPTFSHSTQPYRQPFNSVQQPGMPPMPPSFSNQPYPTYGHTQPVPGPPPIPSYQQPPLPPTAYAPTPTPPVPGPPPVPGFQPSTTASVYGQPPVIPGFNPVQTPIPPPPVAPAPFTNMPSNNYNYTTNRSQPTYAPSPSNMPTQEYSSDNNFQKSSTVSPTGGSSGDAKEFSTQGWNDPPPLTTRKPTPPAAPVFEVNWKPLEQPPITLPNGLPGVTSGAPVRPPSSASSHHQQEHREIPQVALSPEDQAIMDRFYQLINSILSVNRTPVALHKVEEAKSRLGCELAPRLATGKLSFATRKLLWQCSEQSAHGDYRGAVATCGQMVRSGGDFVEVSAFLPALKSLLSLAQSTFASDHGVAWRMMSTEGIAMEPKFGMLAPRETCELNITREKDQAERNMANDRVGIEWIKAPADKPKDEVCEDWFDDAKIIHRKNFSITDE</sequence>
<feature type="compositionally biased region" description="Polar residues" evidence="4">
    <location>
        <begin position="190"/>
        <end position="199"/>
    </location>
</feature>